<gene>
    <name evidence="1" type="ORF">FOF46_13920</name>
</gene>
<dbReference type="Proteomes" id="UP000318833">
    <property type="component" value="Unassembled WGS sequence"/>
</dbReference>
<organism evidence="1 2">
    <name type="scientific">Aquimarina algiphila</name>
    <dbReference type="NCBI Taxonomy" id="2047982"/>
    <lineage>
        <taxon>Bacteria</taxon>
        <taxon>Pseudomonadati</taxon>
        <taxon>Bacteroidota</taxon>
        <taxon>Flavobacteriia</taxon>
        <taxon>Flavobacteriales</taxon>
        <taxon>Flavobacteriaceae</taxon>
        <taxon>Aquimarina</taxon>
    </lineage>
</organism>
<evidence type="ECO:0000313" key="1">
    <source>
        <dbReference type="EMBL" id="TSE07994.1"/>
    </source>
</evidence>
<accession>A0A554VJA7</accession>
<proteinExistence type="predicted"/>
<dbReference type="EMBL" id="VLNR01000027">
    <property type="protein sequence ID" value="TSE07994.1"/>
    <property type="molecule type" value="Genomic_DNA"/>
</dbReference>
<name>A0A554VJA7_9FLAO</name>
<sequence length="160" mass="19361">MSRRIFIINKMKNIKIKENALLAEMPFEQEAPNTIAVFGYVKHYNKKIHLYYDLELLVYMEIDKGDVIAQQESDNVEEPSILYIKLDAKVREVIVPSNYRTIQNLMEQPTVEDLIEELINEGNSTEDQNQEFRRPRPRFPRRTRRLLRRFRRGRCFKWNW</sequence>
<evidence type="ECO:0000313" key="2">
    <source>
        <dbReference type="Proteomes" id="UP000318833"/>
    </source>
</evidence>
<comment type="caution">
    <text evidence="1">The sequence shown here is derived from an EMBL/GenBank/DDBJ whole genome shotgun (WGS) entry which is preliminary data.</text>
</comment>
<protein>
    <submittedName>
        <fullName evidence="1">Uncharacterized protein</fullName>
    </submittedName>
</protein>
<keyword evidence="2" id="KW-1185">Reference proteome</keyword>
<dbReference type="AlphaFoldDB" id="A0A554VJA7"/>
<reference evidence="1 2" key="1">
    <citation type="submission" date="2019-07" db="EMBL/GenBank/DDBJ databases">
        <title>The draft genome sequence of Aquimarina algiphila M91.</title>
        <authorList>
            <person name="Meng X."/>
        </authorList>
    </citation>
    <scope>NUCLEOTIDE SEQUENCE [LARGE SCALE GENOMIC DNA]</scope>
    <source>
        <strain evidence="1 2">M91</strain>
    </source>
</reference>
<dbReference type="RefSeq" id="WP_143916854.1">
    <property type="nucleotide sequence ID" value="NZ_CANMXV010000020.1"/>
</dbReference>
<dbReference type="OrthoDB" id="1450761at2"/>